<dbReference type="Pfam" id="PF17827">
    <property type="entry name" value="PrmC_N"/>
    <property type="match status" value="1"/>
</dbReference>
<dbReference type="InterPro" id="IPR040758">
    <property type="entry name" value="PrmC_N"/>
</dbReference>
<dbReference type="EC" id="2.1.1.297" evidence="5"/>
<evidence type="ECO:0000313" key="10">
    <source>
        <dbReference type="Proteomes" id="UP000018291"/>
    </source>
</evidence>
<dbReference type="InterPro" id="IPR019874">
    <property type="entry name" value="RF_methyltr_PrmC"/>
</dbReference>
<dbReference type="Gene3D" id="1.10.8.10">
    <property type="entry name" value="DNA helicase RuvA subunit, C-terminal domain"/>
    <property type="match status" value="1"/>
</dbReference>
<dbReference type="AlphaFoldDB" id="R4YVM8"/>
<proteinExistence type="inferred from homology"/>
<comment type="caution">
    <text evidence="9">The sequence shown here is derived from an EMBL/GenBank/DDBJ whole genome shotgun (WGS) entry which is preliminary data.</text>
</comment>
<dbReference type="NCBIfam" id="TIGR03534">
    <property type="entry name" value="RF_mod_PrmC"/>
    <property type="match status" value="1"/>
</dbReference>
<dbReference type="InterPro" id="IPR007848">
    <property type="entry name" value="Small_mtfrase_dom"/>
</dbReference>
<keyword evidence="3 5" id="KW-0949">S-adenosyl-L-methionine</keyword>
<evidence type="ECO:0000256" key="3">
    <source>
        <dbReference type="ARBA" id="ARBA00022691"/>
    </source>
</evidence>
<feature type="region of interest" description="Disordered" evidence="6">
    <location>
        <begin position="1"/>
        <end position="29"/>
    </location>
</feature>
<dbReference type="eggNOG" id="COG2890">
    <property type="taxonomic scope" value="Bacteria"/>
</dbReference>
<dbReference type="Proteomes" id="UP000018291">
    <property type="component" value="Unassembled WGS sequence"/>
</dbReference>
<name>R4YVM8_9ACTN</name>
<sequence length="321" mass="33428">MTQSEVEGPSGAPTPEVVGVEGPEGDTTSLGELLAETGQRLASAGLGNAANEAAWMLEEVSGLDRAELALAHRDPVTVRQVARLDAMVARRSSGEPLQYVLGRWSFRRLDLATDARALIPRPETEMVVEVALAHLDRIVADGVRAPLVVDLGTGTGAIALSLVAERPGVRVVATDASDDALSVARANLAGVGSPARRVRVAAGSWWDALEPDLAGTIDLVVSNPPYVPDAAPLPRVVEGWEPTEALRAGADGLNDLRVIIGGAPTWLRSGGVLVVEMGDTQGEEVSGLARRAGLVDVALHDDLTGRPRALSASNQSAVRVP</sequence>
<evidence type="ECO:0000259" key="8">
    <source>
        <dbReference type="Pfam" id="PF17827"/>
    </source>
</evidence>
<feature type="domain" description="Release factor glutamine methyltransferase N-terminal" evidence="8">
    <location>
        <begin position="32"/>
        <end position="102"/>
    </location>
</feature>
<dbReference type="GO" id="GO:0003676">
    <property type="term" value="F:nucleic acid binding"/>
    <property type="evidence" value="ECO:0007669"/>
    <property type="project" value="InterPro"/>
</dbReference>
<feature type="domain" description="Methyltransferase small" evidence="7">
    <location>
        <begin position="147"/>
        <end position="230"/>
    </location>
</feature>
<evidence type="ECO:0000313" key="9">
    <source>
        <dbReference type="EMBL" id="CCM61790.1"/>
    </source>
</evidence>
<dbReference type="OrthoDB" id="9800643at2"/>
<dbReference type="PROSITE" id="PS00092">
    <property type="entry name" value="N6_MTASE"/>
    <property type="match status" value="1"/>
</dbReference>
<keyword evidence="1 5" id="KW-0489">Methyltransferase</keyword>
<dbReference type="InterPro" id="IPR002052">
    <property type="entry name" value="DNA_methylase_N6_adenine_CS"/>
</dbReference>
<comment type="function">
    <text evidence="5">Methylates the class 1 translation termination release factors RF1/PrfA and RF2/PrfB on the glutamine residue of the universally conserved GGQ motif.</text>
</comment>
<keyword evidence="10" id="KW-1185">Reference proteome</keyword>
<gene>
    <name evidence="5" type="primary">prmC</name>
    <name evidence="9" type="ORF">BN381_10021</name>
</gene>
<dbReference type="GO" id="GO:0102559">
    <property type="term" value="F:peptide chain release factor N(5)-glutamine methyltransferase activity"/>
    <property type="evidence" value="ECO:0007669"/>
    <property type="project" value="UniProtKB-EC"/>
</dbReference>
<dbReference type="NCBIfam" id="TIGR00536">
    <property type="entry name" value="hemK_fam"/>
    <property type="match status" value="1"/>
</dbReference>
<reference evidence="9 10" key="1">
    <citation type="journal article" date="2013" name="ISME J.">
        <title>Metabolic model for the filamentous 'Candidatus Microthrix parvicella' based on genomic and metagenomic analyses.</title>
        <authorList>
            <person name="Jon McIlroy S."/>
            <person name="Kristiansen R."/>
            <person name="Albertsen M."/>
            <person name="Michael Karst S."/>
            <person name="Rossetti S."/>
            <person name="Lund Nielsen J."/>
            <person name="Tandoi V."/>
            <person name="James Seviour R."/>
            <person name="Nielsen P.H."/>
        </authorList>
    </citation>
    <scope>NUCLEOTIDE SEQUENCE [LARGE SCALE GENOMIC DNA]</scope>
    <source>
        <strain evidence="9 10">RN1</strain>
    </source>
</reference>
<evidence type="ECO:0000259" key="7">
    <source>
        <dbReference type="Pfam" id="PF05175"/>
    </source>
</evidence>
<feature type="binding site" evidence="5">
    <location>
        <position position="205"/>
    </location>
    <ligand>
        <name>S-adenosyl-L-methionine</name>
        <dbReference type="ChEBI" id="CHEBI:59789"/>
    </ligand>
</feature>
<comment type="similarity">
    <text evidence="5">Belongs to the protein N5-glutamine methyltransferase family. PrmC subfamily.</text>
</comment>
<evidence type="ECO:0000256" key="2">
    <source>
        <dbReference type="ARBA" id="ARBA00022679"/>
    </source>
</evidence>
<dbReference type="PANTHER" id="PTHR18895">
    <property type="entry name" value="HEMK METHYLTRANSFERASE"/>
    <property type="match status" value="1"/>
</dbReference>
<feature type="binding site" evidence="5">
    <location>
        <position position="175"/>
    </location>
    <ligand>
        <name>S-adenosyl-L-methionine</name>
        <dbReference type="ChEBI" id="CHEBI:59789"/>
    </ligand>
</feature>
<feature type="binding site" evidence="5">
    <location>
        <begin position="152"/>
        <end position="156"/>
    </location>
    <ligand>
        <name>S-adenosyl-L-methionine</name>
        <dbReference type="ChEBI" id="CHEBI:59789"/>
    </ligand>
</feature>
<dbReference type="InterPro" id="IPR050320">
    <property type="entry name" value="N5-glutamine_MTase"/>
</dbReference>
<evidence type="ECO:0000256" key="6">
    <source>
        <dbReference type="SAM" id="MobiDB-lite"/>
    </source>
</evidence>
<dbReference type="InterPro" id="IPR029063">
    <property type="entry name" value="SAM-dependent_MTases_sf"/>
</dbReference>
<accession>R4YVM8</accession>
<dbReference type="EMBL" id="CANL01000001">
    <property type="protein sequence ID" value="CCM61790.1"/>
    <property type="molecule type" value="Genomic_DNA"/>
</dbReference>
<feature type="binding site" evidence="5">
    <location>
        <position position="223"/>
    </location>
    <ligand>
        <name>S-adenosyl-L-methionine</name>
        <dbReference type="ChEBI" id="CHEBI:59789"/>
    </ligand>
</feature>
<feature type="binding site" evidence="5">
    <location>
        <begin position="223"/>
        <end position="226"/>
    </location>
    <ligand>
        <name>substrate</name>
    </ligand>
</feature>
<dbReference type="HOGENOM" id="CLU_018398_3_1_11"/>
<dbReference type="HAMAP" id="MF_02126">
    <property type="entry name" value="RF_methyltr_PrmC"/>
    <property type="match status" value="1"/>
</dbReference>
<comment type="catalytic activity">
    <reaction evidence="4 5">
        <text>L-glutaminyl-[peptide chain release factor] + S-adenosyl-L-methionine = N(5)-methyl-L-glutaminyl-[peptide chain release factor] + S-adenosyl-L-homocysteine + H(+)</text>
        <dbReference type="Rhea" id="RHEA:42896"/>
        <dbReference type="Rhea" id="RHEA-COMP:10271"/>
        <dbReference type="Rhea" id="RHEA-COMP:10272"/>
        <dbReference type="ChEBI" id="CHEBI:15378"/>
        <dbReference type="ChEBI" id="CHEBI:30011"/>
        <dbReference type="ChEBI" id="CHEBI:57856"/>
        <dbReference type="ChEBI" id="CHEBI:59789"/>
        <dbReference type="ChEBI" id="CHEBI:61891"/>
        <dbReference type="EC" id="2.1.1.297"/>
    </reaction>
</comment>
<evidence type="ECO:0000256" key="4">
    <source>
        <dbReference type="ARBA" id="ARBA00048391"/>
    </source>
</evidence>
<dbReference type="InterPro" id="IPR004556">
    <property type="entry name" value="HemK-like"/>
</dbReference>
<dbReference type="SUPFAM" id="SSF53335">
    <property type="entry name" value="S-adenosyl-L-methionine-dependent methyltransferases"/>
    <property type="match status" value="1"/>
</dbReference>
<evidence type="ECO:0000256" key="1">
    <source>
        <dbReference type="ARBA" id="ARBA00022603"/>
    </source>
</evidence>
<dbReference type="PANTHER" id="PTHR18895:SF74">
    <property type="entry name" value="MTRF1L RELEASE FACTOR GLUTAMINE METHYLTRANSFERASE"/>
    <property type="match status" value="1"/>
</dbReference>
<evidence type="ECO:0000256" key="5">
    <source>
        <dbReference type="HAMAP-Rule" id="MF_02126"/>
    </source>
</evidence>
<dbReference type="STRING" id="1229780.BN381_10021"/>
<dbReference type="GO" id="GO:0032259">
    <property type="term" value="P:methylation"/>
    <property type="evidence" value="ECO:0007669"/>
    <property type="project" value="UniProtKB-KW"/>
</dbReference>
<dbReference type="RefSeq" id="WP_012222543.1">
    <property type="nucleotide sequence ID" value="NZ_HG422565.1"/>
</dbReference>
<keyword evidence="2 5" id="KW-0808">Transferase</keyword>
<dbReference type="CDD" id="cd02440">
    <property type="entry name" value="AdoMet_MTases"/>
    <property type="match status" value="1"/>
</dbReference>
<dbReference type="Pfam" id="PF05175">
    <property type="entry name" value="MTS"/>
    <property type="match status" value="1"/>
</dbReference>
<organism evidence="9 10">
    <name type="scientific">Candidatus Neomicrothrix parvicella RN1</name>
    <dbReference type="NCBI Taxonomy" id="1229780"/>
    <lineage>
        <taxon>Bacteria</taxon>
        <taxon>Bacillati</taxon>
        <taxon>Actinomycetota</taxon>
        <taxon>Acidimicrobiia</taxon>
        <taxon>Acidimicrobiales</taxon>
        <taxon>Microthrixaceae</taxon>
        <taxon>Candidatus Neomicrothrix</taxon>
    </lineage>
</organism>
<dbReference type="Gene3D" id="3.40.50.150">
    <property type="entry name" value="Vaccinia Virus protein VP39"/>
    <property type="match status" value="1"/>
</dbReference>
<protein>
    <recommendedName>
        <fullName evidence="5">Release factor glutamine methyltransferase</fullName>
        <shortName evidence="5">RF MTase</shortName>
        <ecNumber evidence="5">2.1.1.297</ecNumber>
    </recommendedName>
    <alternativeName>
        <fullName evidence="5">N5-glutamine methyltransferase PrmC</fullName>
    </alternativeName>
    <alternativeName>
        <fullName evidence="5">Protein-(glutamine-N5) MTase PrmC</fullName>
    </alternativeName>
    <alternativeName>
        <fullName evidence="5">Protein-glutamine N-methyltransferase PrmC</fullName>
    </alternativeName>
</protein>